<feature type="compositionally biased region" description="Basic and acidic residues" evidence="1">
    <location>
        <begin position="647"/>
        <end position="665"/>
    </location>
</feature>
<feature type="compositionally biased region" description="Basic residues" evidence="1">
    <location>
        <begin position="103"/>
        <end position="123"/>
    </location>
</feature>
<feature type="region of interest" description="Disordered" evidence="1">
    <location>
        <begin position="242"/>
        <end position="338"/>
    </location>
</feature>
<feature type="compositionally biased region" description="Basic and acidic residues" evidence="1">
    <location>
        <begin position="705"/>
        <end position="732"/>
    </location>
</feature>
<dbReference type="InterPro" id="IPR027962">
    <property type="entry name" value="ERICH3"/>
</dbReference>
<evidence type="ECO:0000256" key="1">
    <source>
        <dbReference type="SAM" id="MobiDB-lite"/>
    </source>
</evidence>
<feature type="compositionally biased region" description="Basic and acidic residues" evidence="1">
    <location>
        <begin position="318"/>
        <end position="337"/>
    </location>
</feature>
<feature type="compositionally biased region" description="Polar residues" evidence="1">
    <location>
        <begin position="889"/>
        <end position="908"/>
    </location>
</feature>
<feature type="compositionally biased region" description="Low complexity" evidence="1">
    <location>
        <begin position="688"/>
        <end position="702"/>
    </location>
</feature>
<evidence type="ECO:0000313" key="3">
    <source>
        <dbReference type="Proteomes" id="UP000031036"/>
    </source>
</evidence>
<dbReference type="EMBL" id="JPKZ01003125">
    <property type="protein sequence ID" value="KHN73318.1"/>
    <property type="molecule type" value="Genomic_DNA"/>
</dbReference>
<feature type="compositionally biased region" description="Polar residues" evidence="1">
    <location>
        <begin position="1298"/>
        <end position="1319"/>
    </location>
</feature>
<gene>
    <name evidence="2" type="ORF">Tcan_18249</name>
</gene>
<dbReference type="OrthoDB" id="5838632at2759"/>
<dbReference type="PANTHER" id="PTHR23034:SF2">
    <property type="entry name" value="GLUTAMATE-RICH PROTEIN 3"/>
    <property type="match status" value="1"/>
</dbReference>
<sequence>MADSLLDNYNPLYDVHLRQYFASPHMQKHLRNIGLLQGDDAEYGDDESQLYARHHAMMDMMLRNRETQLAKLADVQKKLDAAEKVEICRKIRSGVTSPDSYRRAKPSRSLSRSRHSASIRQRRSSTSTDDKDLIKKIETENEEPQEGDPHYVYNRLSASVTKYRYLHKLDDETLSAYMEQLRRQLNKLERFREVSFGPHSVAKHQSEPHVSWFFRRRSLPSLSDSEQPNTLHEPLRSVQSLKFRSRFGKSTSPRKLDESHDSRSTYPLTAKRRRNSESNRLPPIGRNGNSGTSTGSSGAPKVPPKNRTVLTKRRSNSRKRDEPVRIQKIKPKEDKSEAVPALAVVGVSALAGGTAAAIATAPVSSTNSKTPSPTPPHTGIPTAGEEAPETQQDETKSAIAVEGSVDHQNDAQTSTAMSLLSQNEPTEEVGNSNDDDAHEELQQTHLYDLEQQQKVCEEQIPTEHLEPIENEEAPEVQPETEAFEPKVIKAESPPHEEGSPVDDVNEASSEEFGKTGANVITELEGPEDANPEPEAHKKEMQLQETSPSTFSVQTPLEYPIAGAEVSDQNQSSPEPSDDSKIQKESMDEEGREEVSSLPGSIVAGAEEDGEEREETPNYGDTKPAVTHQLSGENESGGDIVASPPENVDEKEAKDDERMAESRIEQEAAVESAASPTVYSDEPVDEINAAAQPQAASAYPPASGEMPEHDDNSENKGDVEGSEKEQQDAKEVTESFGEEADVQRVESPEADHEQPFTAQVADVENPPVQSSDADEAPEANGESGTGKGDEELEGNQTEEERINDMQQEHSRPPSAPAESPDGLQQAGVEQSEAARPPPASSTIAAEAEESDAEQQSIGADMIQQPSEVNNVENISGGMSWDIKEEAENASEGTANQQLDSVAQDSNVQQPEIPVHEDSNGVDEVADPTASSDKEGALSARNDESTEDLTNAEVAELRSERRASLKEAPKTKKKYRITKDEEASDQAIDSGDKCPEPHAECEADSAAAETEGSPLPNTASSEVETSHCNTTDDGNDQPETVHGSQLEQASGGMSWEVDDVGTKGEVGADAVINDGMGTASLLKETDKGTGEEAQSGTSATEAAEPSQKLVQLESPAALEGNEEHSDDLSAQTAAEADGSLQLARANSEENLTTECQSQQQMADLNSTCSTLDASHSASALQNDGTEDNIGSAEVQPDSGAKVSPQNSRGTEMGGGENGSQELQRDREDAAAAASEDPSQVEAKSFQNKEAANLDNIDAKQSSDTVTSEIRTDDNGSQKQLNLVDENANHPEAVDGEYEQQDLSSRKNGNNTDRMPKNTPNELSDEESRGSADMENKIETADLARQTTEAEPQTSV</sequence>
<feature type="compositionally biased region" description="Polar residues" evidence="1">
    <location>
        <begin position="410"/>
        <end position="432"/>
    </location>
</feature>
<feature type="compositionally biased region" description="Low complexity" evidence="1">
    <location>
        <begin position="287"/>
        <end position="298"/>
    </location>
</feature>
<dbReference type="STRING" id="6265.A0A0B2UVA4"/>
<accession>A0A0B2UVA4</accession>
<keyword evidence="3" id="KW-1185">Reference proteome</keyword>
<dbReference type="Proteomes" id="UP000031036">
    <property type="component" value="Unassembled WGS sequence"/>
</dbReference>
<feature type="compositionally biased region" description="Basic and acidic residues" evidence="1">
    <location>
        <begin position="740"/>
        <end position="753"/>
    </location>
</feature>
<feature type="compositionally biased region" description="Polar residues" evidence="1">
    <location>
        <begin position="542"/>
        <end position="554"/>
    </location>
</feature>
<dbReference type="OMA" id="SECAWEE"/>
<feature type="compositionally biased region" description="Polar residues" evidence="1">
    <location>
        <begin position="242"/>
        <end position="253"/>
    </location>
</feature>
<feature type="compositionally biased region" description="Basic and acidic residues" evidence="1">
    <location>
        <begin position="930"/>
        <end position="942"/>
    </location>
</feature>
<dbReference type="PANTHER" id="PTHR23034">
    <property type="entry name" value="GLUTAMATE-RICH PROTEIN 3"/>
    <property type="match status" value="1"/>
</dbReference>
<evidence type="ECO:0000313" key="2">
    <source>
        <dbReference type="EMBL" id="KHN73318.1"/>
    </source>
</evidence>
<feature type="compositionally biased region" description="Polar residues" evidence="1">
    <location>
        <begin position="1146"/>
        <end position="1181"/>
    </location>
</feature>
<proteinExistence type="predicted"/>
<protein>
    <submittedName>
        <fullName evidence="2">Uncharacterized protein</fullName>
    </submittedName>
</protein>
<feature type="compositionally biased region" description="Low complexity" evidence="1">
    <location>
        <begin position="362"/>
        <end position="371"/>
    </location>
</feature>
<name>A0A0B2UVA4_TOXCA</name>
<feature type="compositionally biased region" description="Basic and acidic residues" evidence="1">
    <location>
        <begin position="953"/>
        <end position="968"/>
    </location>
</feature>
<feature type="compositionally biased region" description="Acidic residues" evidence="1">
    <location>
        <begin position="499"/>
        <end position="509"/>
    </location>
</feature>
<reference evidence="2 3" key="1">
    <citation type="submission" date="2014-11" db="EMBL/GenBank/DDBJ databases">
        <title>Genetic blueprint of the zoonotic pathogen Toxocara canis.</title>
        <authorList>
            <person name="Zhu X.-Q."/>
            <person name="Korhonen P.K."/>
            <person name="Cai H."/>
            <person name="Young N.D."/>
            <person name="Nejsum P."/>
            <person name="von Samson-Himmelstjerna G."/>
            <person name="Boag P.R."/>
            <person name="Tan P."/>
            <person name="Li Q."/>
            <person name="Min J."/>
            <person name="Yang Y."/>
            <person name="Wang X."/>
            <person name="Fang X."/>
            <person name="Hall R.S."/>
            <person name="Hofmann A."/>
            <person name="Sternberg P.W."/>
            <person name="Jex A.R."/>
            <person name="Gasser R.B."/>
        </authorList>
    </citation>
    <scope>NUCLEOTIDE SEQUENCE [LARGE SCALE GENOMIC DNA]</scope>
    <source>
        <strain evidence="2">PN_DK_2014</strain>
    </source>
</reference>
<feature type="compositionally biased region" description="Basic and acidic residues" evidence="1">
    <location>
        <begin position="254"/>
        <end position="263"/>
    </location>
</feature>
<feature type="region of interest" description="Disordered" evidence="1">
    <location>
        <begin position="489"/>
        <end position="1058"/>
    </location>
</feature>
<feature type="region of interest" description="Disordered" evidence="1">
    <location>
        <begin position="96"/>
        <end position="133"/>
    </location>
</feature>
<feature type="compositionally biased region" description="Basic and acidic residues" evidence="1">
    <location>
        <begin position="489"/>
        <end position="498"/>
    </location>
</feature>
<feature type="region of interest" description="Disordered" evidence="1">
    <location>
        <begin position="362"/>
        <end position="450"/>
    </location>
</feature>
<feature type="compositionally biased region" description="Polar residues" evidence="1">
    <location>
        <begin position="1256"/>
        <end position="1266"/>
    </location>
</feature>
<organism evidence="2 3">
    <name type="scientific">Toxocara canis</name>
    <name type="common">Canine roundworm</name>
    <dbReference type="NCBI Taxonomy" id="6265"/>
    <lineage>
        <taxon>Eukaryota</taxon>
        <taxon>Metazoa</taxon>
        <taxon>Ecdysozoa</taxon>
        <taxon>Nematoda</taxon>
        <taxon>Chromadorea</taxon>
        <taxon>Rhabditida</taxon>
        <taxon>Spirurina</taxon>
        <taxon>Ascaridomorpha</taxon>
        <taxon>Ascaridoidea</taxon>
        <taxon>Toxocaridae</taxon>
        <taxon>Toxocara</taxon>
    </lineage>
</organism>
<feature type="compositionally biased region" description="Polar residues" evidence="1">
    <location>
        <begin position="1342"/>
        <end position="1353"/>
    </location>
</feature>
<feature type="compositionally biased region" description="Basic and acidic residues" evidence="1">
    <location>
        <begin position="988"/>
        <end position="999"/>
    </location>
</feature>
<feature type="compositionally biased region" description="Basic and acidic residues" evidence="1">
    <location>
        <begin position="1323"/>
        <end position="1339"/>
    </location>
</feature>
<comment type="caution">
    <text evidence="2">The sequence shown here is derived from an EMBL/GenBank/DDBJ whole genome shotgun (WGS) entry which is preliminary data.</text>
</comment>
<feature type="region of interest" description="Disordered" evidence="1">
    <location>
        <begin position="1077"/>
        <end position="1353"/>
    </location>
</feature>
<feature type="compositionally biased region" description="Polar residues" evidence="1">
    <location>
        <begin position="862"/>
        <end position="872"/>
    </location>
</feature>
<feature type="compositionally biased region" description="Polar residues" evidence="1">
    <location>
        <begin position="1013"/>
        <end position="1030"/>
    </location>
</feature>
<feature type="compositionally biased region" description="Basic and acidic residues" evidence="1">
    <location>
        <begin position="797"/>
        <end position="810"/>
    </location>
</feature>